<organism evidence="1 2">
    <name type="scientific">Rhizobium favelukesii</name>
    <dbReference type="NCBI Taxonomy" id="348824"/>
    <lineage>
        <taxon>Bacteria</taxon>
        <taxon>Pseudomonadati</taxon>
        <taxon>Pseudomonadota</taxon>
        <taxon>Alphaproteobacteria</taxon>
        <taxon>Hyphomicrobiales</taxon>
        <taxon>Rhizobiaceae</taxon>
        <taxon>Rhizobium/Agrobacterium group</taxon>
        <taxon>Rhizobium</taxon>
    </lineage>
</organism>
<dbReference type="AlphaFoldDB" id="W6S2K5"/>
<dbReference type="PATRIC" id="fig|348824.6.peg.4763"/>
<name>W6S2K5_9HYPH</name>
<proteinExistence type="predicted"/>
<dbReference type="EMBL" id="HG916854">
    <property type="protein sequence ID" value="CDM60636.1"/>
    <property type="molecule type" value="Genomic_DNA"/>
</dbReference>
<dbReference type="Proteomes" id="UP000019443">
    <property type="component" value="Plasmid pLPU83c"/>
</dbReference>
<reference evidence="1" key="1">
    <citation type="submission" date="2013-11" db="EMBL/GenBank/DDBJ databases">
        <title>Draft genome sequence of the broad-host-range Rhizobium sp. LPU83 strain, a member of the low-genetic diversity Oregon-like Rhizobium sp. group.</title>
        <authorList>
            <person name="Wibberg D."/>
            <person name="Puehler A."/>
            <person name="Schlueter A."/>
        </authorList>
    </citation>
    <scope>NUCLEOTIDE SEQUENCE [LARGE SCALE GENOMIC DNA]</scope>
    <source>
        <strain evidence="1">LPU83</strain>
        <plasmid evidence="1">pLPU83c</plasmid>
    </source>
</reference>
<evidence type="ECO:0000313" key="2">
    <source>
        <dbReference type="Proteomes" id="UP000019443"/>
    </source>
</evidence>
<dbReference type="SUPFAM" id="SSF46689">
    <property type="entry name" value="Homeodomain-like"/>
    <property type="match status" value="1"/>
</dbReference>
<evidence type="ECO:0000313" key="1">
    <source>
        <dbReference type="EMBL" id="CDM60636.1"/>
    </source>
</evidence>
<sequence length="170" mass="19497">MGNTFRFLREVLMPWKETSVMEERLRFVARLLEGEGMSDVCREFGISRKTGYKIFNRYKDDGLEALTDRSRQPVRYANQLPEPVEAMIVRLKKEKPHWGARKIRELLVKRLAGDVRVPSKSTVHAVLDRHGPVAHARKTTTPSSRRDSIVSGIAAERSVVCRLQGRVQAR</sequence>
<keyword evidence="2" id="KW-1185">Reference proteome</keyword>
<dbReference type="HOGENOM" id="CLU_027402_15_4_5"/>
<dbReference type="Pfam" id="PF13565">
    <property type="entry name" value="HTH_32"/>
    <property type="match status" value="1"/>
</dbReference>
<keyword evidence="1" id="KW-0614">Plasmid</keyword>
<dbReference type="KEGG" id="rhl:LPU83_pLPU83c_0074"/>
<protein>
    <recommendedName>
        <fullName evidence="3">Helix-turn-helix domain-containing protein</fullName>
    </recommendedName>
</protein>
<evidence type="ECO:0008006" key="3">
    <source>
        <dbReference type="Google" id="ProtNLM"/>
    </source>
</evidence>
<gene>
    <name evidence="1" type="ORF">LPU83_pLPU83c_0074</name>
</gene>
<geneLocation type="plasmid" evidence="1 2">
    <name>pLPU83c</name>
</geneLocation>
<accession>W6S2K5</accession>
<dbReference type="InterPro" id="IPR009057">
    <property type="entry name" value="Homeodomain-like_sf"/>
</dbReference>